<evidence type="ECO:0000256" key="1">
    <source>
        <dbReference type="ARBA" id="ARBA00001946"/>
    </source>
</evidence>
<evidence type="ECO:0000313" key="12">
    <source>
        <dbReference type="Proteomes" id="UP000505210"/>
    </source>
</evidence>
<dbReference type="Proteomes" id="UP000505210">
    <property type="component" value="Chromosome"/>
</dbReference>
<evidence type="ECO:0000256" key="3">
    <source>
        <dbReference type="ARBA" id="ARBA00022679"/>
    </source>
</evidence>
<reference evidence="11 12" key="1">
    <citation type="submission" date="2020-05" db="EMBL/GenBank/DDBJ databases">
        <title>Complete genome sequence of of a novel Thermoleptolyngbya strain isolated from hot springs of Ganzi, Sichuan China.</title>
        <authorList>
            <person name="Tang J."/>
            <person name="Daroch M."/>
            <person name="Li L."/>
            <person name="Waleron K."/>
            <person name="Waleron M."/>
            <person name="Waleron M."/>
        </authorList>
    </citation>
    <scope>NUCLEOTIDE SEQUENCE [LARGE SCALE GENOMIC DNA]</scope>
    <source>
        <strain evidence="11 12">PKUAC-SCTA183</strain>
    </source>
</reference>
<evidence type="ECO:0000256" key="6">
    <source>
        <dbReference type="ARBA" id="ARBA00022741"/>
    </source>
</evidence>
<keyword evidence="6" id="KW-0547">Nucleotide-binding</keyword>
<keyword evidence="7" id="KW-0067">ATP-binding</keyword>
<dbReference type="GO" id="GO:0005524">
    <property type="term" value="F:ATP binding"/>
    <property type="evidence" value="ECO:0007669"/>
    <property type="project" value="UniProtKB-KW"/>
</dbReference>
<sequence length="118" mass="13694">MTSSPLLPDRIAPALAANLTYIKLDRAKLADFCQKHRIRKLSLFGSILRDDFDPDRSDVDFLVEFLPEARIGYFEIVRIENELSTMIGRKADLRTPQELSRYFRQEVIDEAVTQYART</sequence>
<dbReference type="Gene3D" id="3.30.460.10">
    <property type="entry name" value="Beta Polymerase, domain 2"/>
    <property type="match status" value="1"/>
</dbReference>
<evidence type="ECO:0000259" key="10">
    <source>
        <dbReference type="Pfam" id="PF01909"/>
    </source>
</evidence>
<dbReference type="EMBL" id="CP053661">
    <property type="protein sequence ID" value="QKD83793.1"/>
    <property type="molecule type" value="Genomic_DNA"/>
</dbReference>
<dbReference type="GO" id="GO:0016779">
    <property type="term" value="F:nucleotidyltransferase activity"/>
    <property type="evidence" value="ECO:0007669"/>
    <property type="project" value="UniProtKB-KW"/>
</dbReference>
<dbReference type="PANTHER" id="PTHR33571">
    <property type="entry name" value="SSL8005 PROTEIN"/>
    <property type="match status" value="1"/>
</dbReference>
<gene>
    <name evidence="11" type="ORF">HPC62_17750</name>
</gene>
<keyword evidence="5" id="KW-0479">Metal-binding</keyword>
<evidence type="ECO:0000256" key="8">
    <source>
        <dbReference type="ARBA" id="ARBA00022842"/>
    </source>
</evidence>
<dbReference type="RefSeq" id="WP_172357789.1">
    <property type="nucleotide sequence ID" value="NZ_CP053661.1"/>
</dbReference>
<dbReference type="GO" id="GO:0046872">
    <property type="term" value="F:metal ion binding"/>
    <property type="evidence" value="ECO:0007669"/>
    <property type="project" value="UniProtKB-KW"/>
</dbReference>
<dbReference type="AlphaFoldDB" id="A0A6M8BLE5"/>
<evidence type="ECO:0000256" key="9">
    <source>
        <dbReference type="ARBA" id="ARBA00038276"/>
    </source>
</evidence>
<dbReference type="PANTHER" id="PTHR33571:SF12">
    <property type="entry name" value="BSL3053 PROTEIN"/>
    <property type="match status" value="1"/>
</dbReference>
<comment type="cofactor">
    <cofactor evidence="1">
        <name>Mg(2+)</name>
        <dbReference type="ChEBI" id="CHEBI:18420"/>
    </cofactor>
</comment>
<evidence type="ECO:0000313" key="11">
    <source>
        <dbReference type="EMBL" id="QKD83793.1"/>
    </source>
</evidence>
<keyword evidence="3 11" id="KW-0808">Transferase</keyword>
<keyword evidence="2" id="KW-1277">Toxin-antitoxin system</keyword>
<organism evidence="11 12">
    <name type="scientific">Thermoleptolyngbya sichuanensis A183</name>
    <dbReference type="NCBI Taxonomy" id="2737172"/>
    <lineage>
        <taxon>Bacteria</taxon>
        <taxon>Bacillati</taxon>
        <taxon>Cyanobacteriota</taxon>
        <taxon>Cyanophyceae</taxon>
        <taxon>Oculatellales</taxon>
        <taxon>Oculatellaceae</taxon>
        <taxon>Thermoleptolyngbya</taxon>
        <taxon>Thermoleptolyngbya sichuanensis</taxon>
    </lineage>
</organism>
<name>A0A6M8BLE5_9CYAN</name>
<keyword evidence="12" id="KW-1185">Reference proteome</keyword>
<dbReference type="KEGG" id="theu:HPC62_17750"/>
<evidence type="ECO:0000256" key="2">
    <source>
        <dbReference type="ARBA" id="ARBA00022649"/>
    </source>
</evidence>
<dbReference type="InterPro" id="IPR002934">
    <property type="entry name" value="Polymerase_NTP_transf_dom"/>
</dbReference>
<dbReference type="SUPFAM" id="SSF81301">
    <property type="entry name" value="Nucleotidyltransferase"/>
    <property type="match status" value="1"/>
</dbReference>
<accession>A0A6M8BLE5</accession>
<keyword evidence="4" id="KW-0548">Nucleotidyltransferase</keyword>
<dbReference type="InterPro" id="IPR043519">
    <property type="entry name" value="NT_sf"/>
</dbReference>
<feature type="domain" description="Polymerase nucleotidyl transferase" evidence="10">
    <location>
        <begin position="31"/>
        <end position="111"/>
    </location>
</feature>
<dbReference type="Pfam" id="PF01909">
    <property type="entry name" value="NTP_transf_2"/>
    <property type="match status" value="1"/>
</dbReference>
<comment type="similarity">
    <text evidence="9">Belongs to the MntA antitoxin family.</text>
</comment>
<evidence type="ECO:0000256" key="4">
    <source>
        <dbReference type="ARBA" id="ARBA00022695"/>
    </source>
</evidence>
<protein>
    <submittedName>
        <fullName evidence="11">Nucleotidyltransferase</fullName>
    </submittedName>
</protein>
<proteinExistence type="inferred from homology"/>
<evidence type="ECO:0000256" key="5">
    <source>
        <dbReference type="ARBA" id="ARBA00022723"/>
    </source>
</evidence>
<dbReference type="InterPro" id="IPR052038">
    <property type="entry name" value="Type-VII_TA_antitoxin"/>
</dbReference>
<evidence type="ECO:0000256" key="7">
    <source>
        <dbReference type="ARBA" id="ARBA00022840"/>
    </source>
</evidence>
<keyword evidence="8" id="KW-0460">Magnesium</keyword>